<dbReference type="InterPro" id="IPR027417">
    <property type="entry name" value="P-loop_NTPase"/>
</dbReference>
<name>A0A7R9BEA4_9CRUS</name>
<feature type="compositionally biased region" description="Low complexity" evidence="11">
    <location>
        <begin position="35"/>
        <end position="50"/>
    </location>
</feature>
<evidence type="ECO:0000256" key="5">
    <source>
        <dbReference type="ARBA" id="ARBA00022741"/>
    </source>
</evidence>
<evidence type="ECO:0000259" key="12">
    <source>
        <dbReference type="Pfam" id="PF00485"/>
    </source>
</evidence>
<comment type="catalytic activity">
    <reaction evidence="8 10">
        <text>cytidine + ATP = CMP + ADP + H(+)</text>
        <dbReference type="Rhea" id="RHEA:24674"/>
        <dbReference type="ChEBI" id="CHEBI:15378"/>
        <dbReference type="ChEBI" id="CHEBI:17562"/>
        <dbReference type="ChEBI" id="CHEBI:30616"/>
        <dbReference type="ChEBI" id="CHEBI:60377"/>
        <dbReference type="ChEBI" id="CHEBI:456216"/>
        <dbReference type="EC" id="2.7.1.48"/>
    </reaction>
</comment>
<evidence type="ECO:0000256" key="8">
    <source>
        <dbReference type="ARBA" id="ARBA00047436"/>
    </source>
</evidence>
<dbReference type="Proteomes" id="UP000678499">
    <property type="component" value="Unassembled WGS sequence"/>
</dbReference>
<dbReference type="Gene3D" id="3.40.50.2020">
    <property type="match status" value="1"/>
</dbReference>
<feature type="region of interest" description="Disordered" evidence="11">
    <location>
        <begin position="1"/>
        <end position="100"/>
    </location>
</feature>
<keyword evidence="6 10" id="KW-0418">Kinase</keyword>
<dbReference type="FunFam" id="3.40.50.2020:FF:000010">
    <property type="entry name" value="Uridine-cytidine kinase"/>
    <property type="match status" value="1"/>
</dbReference>
<dbReference type="OrthoDB" id="10257085at2759"/>
<evidence type="ECO:0000259" key="13">
    <source>
        <dbReference type="Pfam" id="PF14681"/>
    </source>
</evidence>
<comment type="pathway">
    <text evidence="1 10">Pyrimidine metabolism; UMP biosynthesis via salvage pathway; UMP from uridine: step 1/1.</text>
</comment>
<comment type="catalytic activity">
    <reaction evidence="9 10">
        <text>uridine + ATP = UMP + ADP + H(+)</text>
        <dbReference type="Rhea" id="RHEA:16825"/>
        <dbReference type="ChEBI" id="CHEBI:15378"/>
        <dbReference type="ChEBI" id="CHEBI:16704"/>
        <dbReference type="ChEBI" id="CHEBI:30616"/>
        <dbReference type="ChEBI" id="CHEBI:57865"/>
        <dbReference type="ChEBI" id="CHEBI:456216"/>
        <dbReference type="EC" id="2.7.1.48"/>
    </reaction>
</comment>
<dbReference type="InterPro" id="IPR000836">
    <property type="entry name" value="PRTase_dom"/>
</dbReference>
<evidence type="ECO:0000313" key="14">
    <source>
        <dbReference type="EMBL" id="CAD7273644.1"/>
    </source>
</evidence>
<evidence type="ECO:0000256" key="2">
    <source>
        <dbReference type="ARBA" id="ARBA00004784"/>
    </source>
</evidence>
<evidence type="ECO:0000256" key="11">
    <source>
        <dbReference type="SAM" id="MobiDB-lite"/>
    </source>
</evidence>
<feature type="compositionally biased region" description="Acidic residues" evidence="11">
    <location>
        <begin position="1"/>
        <end position="11"/>
    </location>
</feature>
<dbReference type="SUPFAM" id="SSF52540">
    <property type="entry name" value="P-loop containing nucleoside triphosphate hydrolases"/>
    <property type="match status" value="1"/>
</dbReference>
<accession>A0A7R9BEA4</accession>
<keyword evidence="15" id="KW-1185">Reference proteome</keyword>
<dbReference type="PRINTS" id="PR00988">
    <property type="entry name" value="URIDINKINASE"/>
</dbReference>
<dbReference type="SUPFAM" id="SSF53271">
    <property type="entry name" value="PRTase-like"/>
    <property type="match status" value="1"/>
</dbReference>
<evidence type="ECO:0000256" key="1">
    <source>
        <dbReference type="ARBA" id="ARBA00004690"/>
    </source>
</evidence>
<dbReference type="Pfam" id="PF00485">
    <property type="entry name" value="PRK"/>
    <property type="match status" value="1"/>
</dbReference>
<dbReference type="EMBL" id="CAJPEX010000154">
    <property type="protein sequence ID" value="CAG0913796.1"/>
    <property type="molecule type" value="Genomic_DNA"/>
</dbReference>
<evidence type="ECO:0000256" key="4">
    <source>
        <dbReference type="ARBA" id="ARBA00022679"/>
    </source>
</evidence>
<gene>
    <name evidence="14" type="ORF">NMOB1V02_LOCUS1519</name>
</gene>
<dbReference type="CDD" id="cd06223">
    <property type="entry name" value="PRTases_typeI"/>
    <property type="match status" value="1"/>
</dbReference>
<dbReference type="UniPathway" id="UPA00574">
    <property type="reaction ID" value="UER00637"/>
</dbReference>
<evidence type="ECO:0000313" key="15">
    <source>
        <dbReference type="Proteomes" id="UP000678499"/>
    </source>
</evidence>
<dbReference type="InterPro" id="IPR000764">
    <property type="entry name" value="Uridine_kinase-like"/>
</dbReference>
<evidence type="ECO:0000256" key="6">
    <source>
        <dbReference type="ARBA" id="ARBA00022777"/>
    </source>
</evidence>
<keyword evidence="4 10" id="KW-0808">Transferase</keyword>
<feature type="domain" description="Phosphoribosyltransferase" evidence="13">
    <location>
        <begin position="321"/>
        <end position="480"/>
    </location>
</feature>
<reference evidence="14" key="1">
    <citation type="submission" date="2020-11" db="EMBL/GenBank/DDBJ databases">
        <authorList>
            <person name="Tran Van P."/>
        </authorList>
    </citation>
    <scope>NUCLEOTIDE SEQUENCE</scope>
</reference>
<comment type="similarity">
    <text evidence="3 10">Belongs to the uridine kinase family.</text>
</comment>
<protein>
    <recommendedName>
        <fullName evidence="10">Uridine kinase</fullName>
        <ecNumber evidence="10">2.7.1.48</ecNumber>
    </recommendedName>
</protein>
<dbReference type="UniPathway" id="UPA00579">
    <property type="reaction ID" value="UER00640"/>
</dbReference>
<dbReference type="Gene3D" id="3.40.50.300">
    <property type="entry name" value="P-loop containing nucleotide triphosphate hydrolases"/>
    <property type="match status" value="1"/>
</dbReference>
<dbReference type="AlphaFoldDB" id="A0A7R9BEA4"/>
<dbReference type="CDD" id="cd02023">
    <property type="entry name" value="UMPK"/>
    <property type="match status" value="1"/>
</dbReference>
<feature type="compositionally biased region" description="Polar residues" evidence="11">
    <location>
        <begin position="75"/>
        <end position="97"/>
    </location>
</feature>
<proteinExistence type="inferred from homology"/>
<dbReference type="PANTHER" id="PTHR10285">
    <property type="entry name" value="URIDINE KINASE"/>
    <property type="match status" value="1"/>
</dbReference>
<evidence type="ECO:0000256" key="9">
    <source>
        <dbReference type="ARBA" id="ARBA00048909"/>
    </source>
</evidence>
<dbReference type="GO" id="GO:0044211">
    <property type="term" value="P:CTP salvage"/>
    <property type="evidence" value="ECO:0007669"/>
    <property type="project" value="UniProtKB-UniPathway"/>
</dbReference>
<keyword evidence="7 10" id="KW-0067">ATP-binding</keyword>
<sequence length="488" mass="53747">MPPALDGDENDSGAKLIFSNGSSRGEDDEDLSANEKMSSKSSTTSAMPESVSHSSVGELIDARNVRRAPHRHLSPSPSGRNRQRTSSMSQLSGSTRTAAPEPLIRALNRTIYTAGRPPWYDSDGQLAEPCFIGICGGSASGKTTVAKAIIEALHVPWVTLLSMDSFYKILTPEQSAKANNNEYNFDHPDAFDFDLLCDTLIKLKEGKKVEVPIYNFLTHSREEKTKTMYGANVVIFEGIMSFHHPGVLRLLDVKVFVDTDSDIRLARRLERDIAQRGRDLQGVLSQYERFVKPAYDFYIAPLKSHADIVVPRGGENEVAINVTVETAIGIPYKGKAMATENICGVSIVRAGETMEQALTDVLKDVRIGKILIQTNLETGEAELYYLRLPDDIKDYHIMVMDATVATGAAAMMAIRILLDHDVPEENILLLSLLMAKIGVQTIAYAFPRVKILTTAIDDKVNDQFYVEPGIGNFGDRYYGTEPGPALED</sequence>
<organism evidence="14">
    <name type="scientific">Notodromas monacha</name>
    <dbReference type="NCBI Taxonomy" id="399045"/>
    <lineage>
        <taxon>Eukaryota</taxon>
        <taxon>Metazoa</taxon>
        <taxon>Ecdysozoa</taxon>
        <taxon>Arthropoda</taxon>
        <taxon>Crustacea</taxon>
        <taxon>Oligostraca</taxon>
        <taxon>Ostracoda</taxon>
        <taxon>Podocopa</taxon>
        <taxon>Podocopida</taxon>
        <taxon>Cypridocopina</taxon>
        <taxon>Cypridoidea</taxon>
        <taxon>Cyprididae</taxon>
        <taxon>Notodromas</taxon>
    </lineage>
</organism>
<dbReference type="InterPro" id="IPR029057">
    <property type="entry name" value="PRTase-like"/>
</dbReference>
<dbReference type="GO" id="GO:0044206">
    <property type="term" value="P:UMP salvage"/>
    <property type="evidence" value="ECO:0007669"/>
    <property type="project" value="UniProtKB-UniPathway"/>
</dbReference>
<dbReference type="Pfam" id="PF14681">
    <property type="entry name" value="UPRTase"/>
    <property type="match status" value="1"/>
</dbReference>
<dbReference type="FunFam" id="3.40.50.300:FF:000339">
    <property type="entry name" value="Uridine kinase"/>
    <property type="match status" value="1"/>
</dbReference>
<dbReference type="NCBIfam" id="TIGR00235">
    <property type="entry name" value="udk"/>
    <property type="match status" value="1"/>
</dbReference>
<dbReference type="NCBIfam" id="NF004018">
    <property type="entry name" value="PRK05480.1"/>
    <property type="match status" value="1"/>
</dbReference>
<evidence type="ECO:0000256" key="10">
    <source>
        <dbReference type="RuleBase" id="RU003825"/>
    </source>
</evidence>
<evidence type="ECO:0000256" key="3">
    <source>
        <dbReference type="ARBA" id="ARBA00005408"/>
    </source>
</evidence>
<keyword evidence="5 10" id="KW-0547">Nucleotide-binding</keyword>
<dbReference type="InterPro" id="IPR006083">
    <property type="entry name" value="PRK/URK"/>
</dbReference>
<dbReference type="GO" id="GO:0004849">
    <property type="term" value="F:uridine kinase activity"/>
    <property type="evidence" value="ECO:0007669"/>
    <property type="project" value="UniProtKB-EC"/>
</dbReference>
<dbReference type="EC" id="2.7.1.48" evidence="10"/>
<dbReference type="EMBL" id="OA882191">
    <property type="protein sequence ID" value="CAD7273644.1"/>
    <property type="molecule type" value="Genomic_DNA"/>
</dbReference>
<evidence type="ECO:0000256" key="7">
    <source>
        <dbReference type="ARBA" id="ARBA00022840"/>
    </source>
</evidence>
<feature type="domain" description="Phosphoribulokinase/uridine kinase" evidence="12">
    <location>
        <begin position="131"/>
        <end position="319"/>
    </location>
</feature>
<comment type="pathway">
    <text evidence="2 10">Pyrimidine metabolism; CTP biosynthesis via salvage pathway; CTP from cytidine: step 1/3.</text>
</comment>
<dbReference type="GO" id="GO:0005524">
    <property type="term" value="F:ATP binding"/>
    <property type="evidence" value="ECO:0007669"/>
    <property type="project" value="UniProtKB-KW"/>
</dbReference>